<keyword evidence="3" id="KW-0812">Transmembrane</keyword>
<comment type="caution">
    <text evidence="5">The sequence shown here is derived from an EMBL/GenBank/DDBJ whole genome shotgun (WGS) entry which is preliminary data.</text>
</comment>
<evidence type="ECO:0000256" key="2">
    <source>
        <dbReference type="ARBA" id="ARBA00023008"/>
    </source>
</evidence>
<gene>
    <name evidence="5" type="ORF">ACFPTP_13925</name>
</gene>
<evidence type="ECO:0000256" key="3">
    <source>
        <dbReference type="SAM" id="Phobius"/>
    </source>
</evidence>
<dbReference type="Proteomes" id="UP001596071">
    <property type="component" value="Unassembled WGS sequence"/>
</dbReference>
<evidence type="ECO:0000313" key="5">
    <source>
        <dbReference type="EMBL" id="MFC5604324.1"/>
    </source>
</evidence>
<evidence type="ECO:0000259" key="4">
    <source>
        <dbReference type="PROSITE" id="PS51352"/>
    </source>
</evidence>
<accession>A0ABW0U187</accession>
<evidence type="ECO:0000256" key="1">
    <source>
        <dbReference type="ARBA" id="ARBA00010996"/>
    </source>
</evidence>
<proteinExistence type="inferred from homology"/>
<keyword evidence="6" id="KW-1185">Reference proteome</keyword>
<comment type="similarity">
    <text evidence="1">Belongs to the SCO1/2 family.</text>
</comment>
<dbReference type="PANTHER" id="PTHR12151:SF25">
    <property type="entry name" value="LINALOOL DEHYDRATASE_ISOMERASE DOMAIN-CONTAINING PROTEIN"/>
    <property type="match status" value="1"/>
</dbReference>
<feature type="transmembrane region" description="Helical" evidence="3">
    <location>
        <begin position="6"/>
        <end position="22"/>
    </location>
</feature>
<dbReference type="EMBL" id="JBHSNP010000027">
    <property type="protein sequence ID" value="MFC5604324.1"/>
    <property type="molecule type" value="Genomic_DNA"/>
</dbReference>
<dbReference type="SUPFAM" id="SSF52833">
    <property type="entry name" value="Thioredoxin-like"/>
    <property type="match status" value="1"/>
</dbReference>
<name>A0ABW0U187_9BACL</name>
<feature type="domain" description="Thioredoxin" evidence="4">
    <location>
        <begin position="28"/>
        <end position="193"/>
    </location>
</feature>
<dbReference type="PROSITE" id="PS51352">
    <property type="entry name" value="THIOREDOXIN_2"/>
    <property type="match status" value="1"/>
</dbReference>
<protein>
    <submittedName>
        <fullName evidence="5">SCO family protein</fullName>
    </submittedName>
</protein>
<keyword evidence="3" id="KW-1133">Transmembrane helix</keyword>
<keyword evidence="2" id="KW-0186">Copper</keyword>
<dbReference type="InterPro" id="IPR013766">
    <property type="entry name" value="Thioredoxin_domain"/>
</dbReference>
<sequence length="193" mass="22447">MLKIVWSIIVLTLGFVAFYLFWPRALDLPQIGTVKEWPFTEVNGKEVSHQDKPKLVTFFFTNCPDVCPMTFIELKELQEAMQKKGIADDAYSILAVTLDPEFDTEERIRQYAENMGIAKSNWLFLRGTEEETMQFTQSFHFTYTKNAEGFVTHSTSMYIVDPKDRIRSLHNMSVGTRRVNIEEIADQLEQFIN</sequence>
<dbReference type="Pfam" id="PF02630">
    <property type="entry name" value="SCO1-SenC"/>
    <property type="match status" value="1"/>
</dbReference>
<dbReference type="InterPro" id="IPR036249">
    <property type="entry name" value="Thioredoxin-like_sf"/>
</dbReference>
<dbReference type="CDD" id="cd02968">
    <property type="entry name" value="SCO"/>
    <property type="match status" value="1"/>
</dbReference>
<dbReference type="Gene3D" id="3.40.30.10">
    <property type="entry name" value="Glutaredoxin"/>
    <property type="match status" value="1"/>
</dbReference>
<keyword evidence="3" id="KW-0472">Membrane</keyword>
<dbReference type="InterPro" id="IPR003782">
    <property type="entry name" value="SCO1/SenC"/>
</dbReference>
<dbReference type="PANTHER" id="PTHR12151">
    <property type="entry name" value="ELECTRON TRANSPORT PROTIN SCO1/SENC FAMILY MEMBER"/>
    <property type="match status" value="1"/>
</dbReference>
<organism evidence="5 6">
    <name type="scientific">Sporosarcina koreensis</name>
    <dbReference type="NCBI Taxonomy" id="334735"/>
    <lineage>
        <taxon>Bacteria</taxon>
        <taxon>Bacillati</taxon>
        <taxon>Bacillota</taxon>
        <taxon>Bacilli</taxon>
        <taxon>Bacillales</taxon>
        <taxon>Caryophanaceae</taxon>
        <taxon>Sporosarcina</taxon>
    </lineage>
</organism>
<evidence type="ECO:0000313" key="6">
    <source>
        <dbReference type="Proteomes" id="UP001596071"/>
    </source>
</evidence>
<dbReference type="RefSeq" id="WP_381445962.1">
    <property type="nucleotide sequence ID" value="NZ_JBHSNP010000027.1"/>
</dbReference>
<reference evidence="6" key="1">
    <citation type="journal article" date="2019" name="Int. J. Syst. Evol. Microbiol.">
        <title>The Global Catalogue of Microorganisms (GCM) 10K type strain sequencing project: providing services to taxonomists for standard genome sequencing and annotation.</title>
        <authorList>
            <consortium name="The Broad Institute Genomics Platform"/>
            <consortium name="The Broad Institute Genome Sequencing Center for Infectious Disease"/>
            <person name="Wu L."/>
            <person name="Ma J."/>
        </authorList>
    </citation>
    <scope>NUCLEOTIDE SEQUENCE [LARGE SCALE GENOMIC DNA]</scope>
    <source>
        <strain evidence="6">KACC 11299</strain>
    </source>
</reference>